<feature type="compositionally biased region" description="Basic and acidic residues" evidence="10">
    <location>
        <begin position="15"/>
        <end position="26"/>
    </location>
</feature>
<dbReference type="GO" id="GO:0005789">
    <property type="term" value="C:endoplasmic reticulum membrane"/>
    <property type="evidence" value="ECO:0007669"/>
    <property type="project" value="UniProtKB-SubCell"/>
</dbReference>
<evidence type="ECO:0000256" key="2">
    <source>
        <dbReference type="ARBA" id="ARBA00004623"/>
    </source>
</evidence>
<proteinExistence type="inferred from homology"/>
<dbReference type="EMBL" id="KQ964251">
    <property type="protein sequence ID" value="KXJ91122.1"/>
    <property type="molecule type" value="Genomic_DNA"/>
</dbReference>
<evidence type="ECO:0000256" key="7">
    <source>
        <dbReference type="ARBA" id="ARBA00023136"/>
    </source>
</evidence>
<evidence type="ECO:0000256" key="8">
    <source>
        <dbReference type="ARBA" id="ARBA00024479"/>
    </source>
</evidence>
<evidence type="ECO:0000313" key="11">
    <source>
        <dbReference type="EMBL" id="KXJ91122.1"/>
    </source>
</evidence>
<dbReference type="Proteomes" id="UP000070501">
    <property type="component" value="Unassembled WGS sequence"/>
</dbReference>
<dbReference type="Pfam" id="PF13329">
    <property type="entry name" value="ATG2_CAD"/>
    <property type="match status" value="1"/>
</dbReference>
<keyword evidence="4" id="KW-0813">Transport</keyword>
<feature type="non-terminal residue" evidence="11">
    <location>
        <position position="138"/>
    </location>
</feature>
<name>A0A136J1T8_9PEZI</name>
<keyword evidence="5" id="KW-0256">Endoplasmic reticulum</keyword>
<dbReference type="GO" id="GO:0006869">
    <property type="term" value="P:lipid transport"/>
    <property type="evidence" value="ECO:0007669"/>
    <property type="project" value="UniProtKB-KW"/>
</dbReference>
<dbReference type="InParanoid" id="A0A136J1T8"/>
<keyword evidence="12" id="KW-1185">Reference proteome</keyword>
<evidence type="ECO:0000256" key="4">
    <source>
        <dbReference type="ARBA" id="ARBA00022448"/>
    </source>
</evidence>
<evidence type="ECO:0000256" key="1">
    <source>
        <dbReference type="ARBA" id="ARBA00004406"/>
    </source>
</evidence>
<evidence type="ECO:0000256" key="10">
    <source>
        <dbReference type="SAM" id="MobiDB-lite"/>
    </source>
</evidence>
<comment type="subcellular location">
    <subcellularLocation>
        <location evidence="1">Endoplasmic reticulum membrane</location>
        <topology evidence="1">Peripheral membrane protein</topology>
    </subcellularLocation>
    <subcellularLocation>
        <location evidence="2">Preautophagosomal structure membrane</location>
        <topology evidence="2">Peripheral membrane protein</topology>
    </subcellularLocation>
</comment>
<evidence type="ECO:0000256" key="5">
    <source>
        <dbReference type="ARBA" id="ARBA00022824"/>
    </source>
</evidence>
<feature type="region of interest" description="Disordered" evidence="10">
    <location>
        <begin position="7"/>
        <end position="26"/>
    </location>
</feature>
<comment type="catalytic activity">
    <reaction evidence="9">
        <text>a 1,2-diacyl-sn-glycero-3-phosphoethanolamine(in) = a 1,2-diacyl-sn-glycero-3-phosphoethanolamine(out)</text>
        <dbReference type="Rhea" id="RHEA:38895"/>
        <dbReference type="ChEBI" id="CHEBI:64612"/>
    </reaction>
</comment>
<organism evidence="11 12">
    <name type="scientific">Microdochium bolleyi</name>
    <dbReference type="NCBI Taxonomy" id="196109"/>
    <lineage>
        <taxon>Eukaryota</taxon>
        <taxon>Fungi</taxon>
        <taxon>Dikarya</taxon>
        <taxon>Ascomycota</taxon>
        <taxon>Pezizomycotina</taxon>
        <taxon>Sordariomycetes</taxon>
        <taxon>Xylariomycetidae</taxon>
        <taxon>Xylariales</taxon>
        <taxon>Microdochiaceae</taxon>
        <taxon>Microdochium</taxon>
    </lineage>
</organism>
<protein>
    <submittedName>
        <fullName evidence="11">Uncharacterized protein</fullName>
    </submittedName>
</protein>
<comment type="catalytic activity">
    <reaction evidence="8">
        <text>a 1,2-diacyl-sn-glycero-3-phospho-L-serine(in) = a 1,2-diacyl-sn-glycero-3-phospho-L-serine(out)</text>
        <dbReference type="Rhea" id="RHEA:38663"/>
        <dbReference type="ChEBI" id="CHEBI:57262"/>
    </reaction>
</comment>
<keyword evidence="7" id="KW-0472">Membrane</keyword>
<keyword evidence="6" id="KW-0445">Lipid transport</keyword>
<dbReference type="GO" id="GO:0006914">
    <property type="term" value="P:autophagy"/>
    <property type="evidence" value="ECO:0007669"/>
    <property type="project" value="InterPro"/>
</dbReference>
<dbReference type="AlphaFoldDB" id="A0A136J1T8"/>
<evidence type="ECO:0000256" key="6">
    <source>
        <dbReference type="ARBA" id="ARBA00023055"/>
    </source>
</evidence>
<evidence type="ECO:0000313" key="12">
    <source>
        <dbReference type="Proteomes" id="UP000070501"/>
    </source>
</evidence>
<reference evidence="12" key="1">
    <citation type="submission" date="2016-02" db="EMBL/GenBank/DDBJ databases">
        <title>Draft genome sequence of Microdochium bolleyi, a fungal endophyte of beachgrass.</title>
        <authorList>
            <consortium name="DOE Joint Genome Institute"/>
            <person name="David A.S."/>
            <person name="May G."/>
            <person name="Haridas S."/>
            <person name="Lim J."/>
            <person name="Wang M."/>
            <person name="Labutti K."/>
            <person name="Lipzen A."/>
            <person name="Barry K."/>
            <person name="Grigoriev I.V."/>
        </authorList>
    </citation>
    <scope>NUCLEOTIDE SEQUENCE [LARGE SCALE GENOMIC DNA]</scope>
    <source>
        <strain evidence="12">J235TASD1</strain>
    </source>
</reference>
<dbReference type="GO" id="GO:0034045">
    <property type="term" value="C:phagophore assembly site membrane"/>
    <property type="evidence" value="ECO:0007669"/>
    <property type="project" value="UniProtKB-SubCell"/>
</dbReference>
<dbReference type="InterPro" id="IPR026849">
    <property type="entry name" value="ATG2"/>
</dbReference>
<evidence type="ECO:0000256" key="3">
    <source>
        <dbReference type="ARBA" id="ARBA00009714"/>
    </source>
</evidence>
<comment type="similarity">
    <text evidence="3">Belongs to the ATG2 family.</text>
</comment>
<gene>
    <name evidence="11" type="ORF">Micbo1qcDRAFT_163883</name>
</gene>
<dbReference type="STRING" id="196109.A0A136J1T8"/>
<evidence type="ECO:0000256" key="9">
    <source>
        <dbReference type="ARBA" id="ARBA00024615"/>
    </source>
</evidence>
<accession>A0A136J1T8</accession>
<sequence length="138" mass="14891">MVVSQIMSALSTKQSEQKTARSDDEKPAVPALEMAINIKEICVHFMESLAGVADTAERALRPAQSLDTDALLSLRLQKLKVNMSATDGGSITSVDLAKFKFGYSNDDIISLDQSLQMRASVRDAFPSAGSDVSLKIIQ</sequence>